<dbReference type="Proteomes" id="UP001320706">
    <property type="component" value="Unassembled WGS sequence"/>
</dbReference>
<comment type="caution">
    <text evidence="1">The sequence shown here is derived from an EMBL/GenBank/DDBJ whole genome shotgun (WGS) entry which is preliminary data.</text>
</comment>
<accession>A0ACC3S9T1</accession>
<protein>
    <submittedName>
        <fullName evidence="1">Uncharacterized protein</fullName>
    </submittedName>
</protein>
<name>A0ACC3S9T1_9PEZI</name>
<organism evidence="1 2">
    <name type="scientific">Zalaria obscura</name>
    <dbReference type="NCBI Taxonomy" id="2024903"/>
    <lineage>
        <taxon>Eukaryota</taxon>
        <taxon>Fungi</taxon>
        <taxon>Dikarya</taxon>
        <taxon>Ascomycota</taxon>
        <taxon>Pezizomycotina</taxon>
        <taxon>Dothideomycetes</taxon>
        <taxon>Dothideomycetidae</taxon>
        <taxon>Dothideales</taxon>
        <taxon>Zalariaceae</taxon>
        <taxon>Zalaria</taxon>
    </lineage>
</organism>
<evidence type="ECO:0000313" key="2">
    <source>
        <dbReference type="Proteomes" id="UP001320706"/>
    </source>
</evidence>
<proteinExistence type="predicted"/>
<keyword evidence="2" id="KW-1185">Reference proteome</keyword>
<evidence type="ECO:0000313" key="1">
    <source>
        <dbReference type="EMBL" id="KAK8201905.1"/>
    </source>
</evidence>
<sequence length="445" mass="51182">MVGFADSIAAVKASIAAHDLDLDIEANRASLEAADHERVLRHHDRILREHEEQMDEHRRAVREHRHRRERSPPGLRFRFKDGKEGGRGRKRRRGSRGREAGEGGRRKSRRTDGRGRSEDADADADAELDGYTAHPLPRPRREAPFLDPTVSASASASPPPLEAEGRAGGVAEEEVPKNDNDAFRASLFDAIADDEGAAYWEGVYSQPIHIYARPVVQTEDGGVEEMDDEQYVEYVKRKMWERKNPHLVAERRDRERRERERGGEEEEAKRERRRRARRRAEREAWGQSDEDDWRRGDRGEGDKGFMADVDEALRRGEKRKEAKRWQAAWTAYQAKWEHLKTRTAHGQLAGTDLANAIPWPTMSGNLKDADKAQVEDFYLNAPLREEEGETRLGLLKTERVKWHPDKIQHRFGGENVDEDMLRKVTGVFQTLDDMVARERKRSGND</sequence>
<gene>
    <name evidence="1" type="ORF">M8818_005430</name>
</gene>
<dbReference type="EMBL" id="JAMKPW020000033">
    <property type="protein sequence ID" value="KAK8201905.1"/>
    <property type="molecule type" value="Genomic_DNA"/>
</dbReference>
<reference evidence="1" key="1">
    <citation type="submission" date="2024-02" db="EMBL/GenBank/DDBJ databases">
        <title>Metagenome Assembled Genome of Zalaria obscura JY119.</title>
        <authorList>
            <person name="Vighnesh L."/>
            <person name="Jagadeeshwari U."/>
            <person name="Venkata Ramana C."/>
            <person name="Sasikala C."/>
        </authorList>
    </citation>
    <scope>NUCLEOTIDE SEQUENCE</scope>
    <source>
        <strain evidence="1">JY119</strain>
    </source>
</reference>